<dbReference type="GO" id="GO:0016853">
    <property type="term" value="F:isomerase activity"/>
    <property type="evidence" value="ECO:0007669"/>
    <property type="project" value="UniProtKB-KW"/>
</dbReference>
<keyword evidence="2" id="KW-0413">Isomerase</keyword>
<dbReference type="SUPFAM" id="SSF53697">
    <property type="entry name" value="SIS domain"/>
    <property type="match status" value="1"/>
</dbReference>
<dbReference type="OrthoDB" id="9781311at2"/>
<organism evidence="2 5">
    <name type="scientific">Eisenbergiella tayi</name>
    <dbReference type="NCBI Taxonomy" id="1432052"/>
    <lineage>
        <taxon>Bacteria</taxon>
        <taxon>Bacillati</taxon>
        <taxon>Bacillota</taxon>
        <taxon>Clostridia</taxon>
        <taxon>Lachnospirales</taxon>
        <taxon>Lachnospiraceae</taxon>
        <taxon>Eisenbergiella</taxon>
    </lineage>
</organism>
<evidence type="ECO:0000313" key="3">
    <source>
        <dbReference type="EMBL" id="ODR33631.1"/>
    </source>
</evidence>
<name>A0A1E3ABE5_9FIRM</name>
<comment type="caution">
    <text evidence="2">The sequence shown here is derived from an EMBL/GenBank/DDBJ whole genome shotgun (WGS) entry which is preliminary data.</text>
</comment>
<dbReference type="RefSeq" id="WP_069151907.1">
    <property type="nucleotide sequence ID" value="NZ_DBFYTW010000201.1"/>
</dbReference>
<evidence type="ECO:0000313" key="7">
    <source>
        <dbReference type="Proteomes" id="UP000094869"/>
    </source>
</evidence>
<evidence type="ECO:0000313" key="2">
    <source>
        <dbReference type="EMBL" id="ODM05721.1"/>
    </source>
</evidence>
<reference evidence="2 5" key="1">
    <citation type="submission" date="2016-07" db="EMBL/GenBank/DDBJ databases">
        <title>Characterization of isolates of Eisenbergiella tayi derived from blood cultures, using whole genome sequencing.</title>
        <authorList>
            <person name="Burdz T."/>
            <person name="Wiebe D."/>
            <person name="Huynh C."/>
            <person name="Bernard K."/>
        </authorList>
    </citation>
    <scope>NUCLEOTIDE SEQUENCE [LARGE SCALE GENOMIC DNA]</scope>
    <source>
        <strain evidence="2 5">NML 110608</strain>
    </source>
</reference>
<gene>
    <name evidence="2" type="primary">gmhA1</name>
    <name evidence="3" type="ORF">BEI59_36390</name>
    <name evidence="2" type="ORF">BEI61_01610</name>
    <name evidence="4" type="ORF">BEI63_10990</name>
</gene>
<dbReference type="EC" id="5.3.1.28" evidence="2"/>
<dbReference type="Proteomes" id="UP000094067">
    <property type="component" value="Unassembled WGS sequence"/>
</dbReference>
<dbReference type="EMBL" id="MEHD01000021">
    <property type="protein sequence ID" value="ODR57625.1"/>
    <property type="molecule type" value="Genomic_DNA"/>
</dbReference>
<feature type="domain" description="SIS" evidence="1">
    <location>
        <begin position="28"/>
        <end position="201"/>
    </location>
</feature>
<dbReference type="PROSITE" id="PS51464">
    <property type="entry name" value="SIS"/>
    <property type="match status" value="1"/>
</dbReference>
<dbReference type="PATRIC" id="fig|1432052.4.peg.1802"/>
<dbReference type="GO" id="GO:1901135">
    <property type="term" value="P:carbohydrate derivative metabolic process"/>
    <property type="evidence" value="ECO:0007669"/>
    <property type="project" value="InterPro"/>
</dbReference>
<evidence type="ECO:0000313" key="5">
    <source>
        <dbReference type="Proteomes" id="UP000094067"/>
    </source>
</evidence>
<keyword evidence="7" id="KW-1185">Reference proteome</keyword>
<dbReference type="InterPro" id="IPR035461">
    <property type="entry name" value="GmhA/DiaA"/>
</dbReference>
<reference evidence="3 6" key="3">
    <citation type="submission" date="2016-08" db="EMBL/GenBank/DDBJ databases">
        <authorList>
            <person name="Seilhamer J.J."/>
        </authorList>
    </citation>
    <scope>NUCLEOTIDE SEQUENCE [LARGE SCALE GENOMIC DNA]</scope>
    <source>
        <strain evidence="3 6">NML150140-1</strain>
    </source>
</reference>
<evidence type="ECO:0000313" key="6">
    <source>
        <dbReference type="Proteomes" id="UP000094271"/>
    </source>
</evidence>
<accession>A0A1E3ABE5</accession>
<dbReference type="PANTHER" id="PTHR30390">
    <property type="entry name" value="SEDOHEPTULOSE 7-PHOSPHATE ISOMERASE / DNAA INITIATOR-ASSOCIATING FACTOR FOR REPLICATION INITIATION"/>
    <property type="match status" value="1"/>
</dbReference>
<proteinExistence type="predicted"/>
<dbReference type="Gene3D" id="3.40.50.10490">
    <property type="entry name" value="Glucose-6-phosphate isomerase like protein, domain 1"/>
    <property type="match status" value="1"/>
</dbReference>
<dbReference type="GO" id="GO:0097367">
    <property type="term" value="F:carbohydrate derivative binding"/>
    <property type="evidence" value="ECO:0007669"/>
    <property type="project" value="InterPro"/>
</dbReference>
<dbReference type="Proteomes" id="UP000094271">
    <property type="component" value="Unassembled WGS sequence"/>
</dbReference>
<protein>
    <submittedName>
        <fullName evidence="2 3">Phosphoheptose isomerase</fullName>
        <ecNumber evidence="2">5.3.1.28</ecNumber>
    </submittedName>
</protein>
<dbReference type="AlphaFoldDB" id="A0A1E3ABE5"/>
<dbReference type="CDD" id="cd05006">
    <property type="entry name" value="SIS_GmhA"/>
    <property type="match status" value="1"/>
</dbReference>
<dbReference type="EMBL" id="MCGH01000002">
    <property type="protein sequence ID" value="ODM05721.1"/>
    <property type="molecule type" value="Genomic_DNA"/>
</dbReference>
<sequence length="203" mass="21745">MNDLEHLTERYPALAGMKEEIAGAFRILKESYENGGKLLVCGNGGSASDSDHIVGELMKGFYKKRPLSEEEKEKYGELAGHLQGALPAISLTGHPALSTAFLNDVDPEMVFAQQVYGYGREGDVLIAITTSGNSVNVLHAVKVAKAKGMKVIGLTGHDGGALKGLCEVCLIVPGGTTADIQEYHLPVYHTLCAMLEEHFFPGE</sequence>
<dbReference type="Pfam" id="PF13580">
    <property type="entry name" value="SIS_2"/>
    <property type="match status" value="2"/>
</dbReference>
<evidence type="ECO:0000259" key="1">
    <source>
        <dbReference type="PROSITE" id="PS51464"/>
    </source>
</evidence>
<dbReference type="InterPro" id="IPR050099">
    <property type="entry name" value="SIS_GmhA/DiaA_subfam"/>
</dbReference>
<dbReference type="InterPro" id="IPR046348">
    <property type="entry name" value="SIS_dom_sf"/>
</dbReference>
<dbReference type="EMBL" id="MEHA01000059">
    <property type="protein sequence ID" value="ODR33631.1"/>
    <property type="molecule type" value="Genomic_DNA"/>
</dbReference>
<dbReference type="Proteomes" id="UP000094869">
    <property type="component" value="Unassembled WGS sequence"/>
</dbReference>
<dbReference type="InterPro" id="IPR001347">
    <property type="entry name" value="SIS_dom"/>
</dbReference>
<evidence type="ECO:0000313" key="4">
    <source>
        <dbReference type="EMBL" id="ODR57625.1"/>
    </source>
</evidence>
<reference evidence="4 7" key="2">
    <citation type="submission" date="2016-08" db="EMBL/GenBank/DDBJ databases">
        <title>Characterization of Isolates of Eisenbergiella tayi Derived from Blood Cultures, Using Whole Genome Sequencing.</title>
        <authorList>
            <person name="Bernier A.-M."/>
            <person name="Burdz T."/>
            <person name="Wiebe D."/>
            <person name="Bernard K."/>
        </authorList>
    </citation>
    <scope>NUCLEOTIDE SEQUENCE [LARGE SCALE GENOMIC DNA]</scope>
    <source>
        <strain evidence="4 7">NML120146</strain>
    </source>
</reference>